<name>A0AAD6IZX9_DREDA</name>
<feature type="region of interest" description="Disordered" evidence="1">
    <location>
        <begin position="45"/>
        <end position="75"/>
    </location>
</feature>
<dbReference type="AlphaFoldDB" id="A0AAD6IZX9"/>
<evidence type="ECO:0000256" key="1">
    <source>
        <dbReference type="SAM" id="MobiDB-lite"/>
    </source>
</evidence>
<dbReference type="EMBL" id="JAQGDS010000003">
    <property type="protein sequence ID" value="KAJ6261830.1"/>
    <property type="molecule type" value="Genomic_DNA"/>
</dbReference>
<organism evidence="2 3">
    <name type="scientific">Drechslerella dactyloides</name>
    <name type="common">Nematode-trapping fungus</name>
    <name type="synonym">Arthrobotrys dactyloides</name>
    <dbReference type="NCBI Taxonomy" id="74499"/>
    <lineage>
        <taxon>Eukaryota</taxon>
        <taxon>Fungi</taxon>
        <taxon>Dikarya</taxon>
        <taxon>Ascomycota</taxon>
        <taxon>Pezizomycotina</taxon>
        <taxon>Orbiliomycetes</taxon>
        <taxon>Orbiliales</taxon>
        <taxon>Orbiliaceae</taxon>
        <taxon>Drechslerella</taxon>
    </lineage>
</organism>
<sequence length="75" mass="8121">MPLSSVTETARGYRQQRLDRAGWIARFRSQTVALRSEERWCLSTGSPCPLSMSPSTSRRPGRQPGAGDIAAAEGG</sequence>
<dbReference type="Proteomes" id="UP001221413">
    <property type="component" value="Unassembled WGS sequence"/>
</dbReference>
<evidence type="ECO:0000313" key="3">
    <source>
        <dbReference type="Proteomes" id="UP001221413"/>
    </source>
</evidence>
<keyword evidence="3" id="KW-1185">Reference proteome</keyword>
<protein>
    <submittedName>
        <fullName evidence="2">Uncharacterized protein</fullName>
    </submittedName>
</protein>
<evidence type="ECO:0000313" key="2">
    <source>
        <dbReference type="EMBL" id="KAJ6261830.1"/>
    </source>
</evidence>
<gene>
    <name evidence="2" type="ORF">Dda_2629</name>
</gene>
<proteinExistence type="predicted"/>
<comment type="caution">
    <text evidence="2">The sequence shown here is derived from an EMBL/GenBank/DDBJ whole genome shotgun (WGS) entry which is preliminary data.</text>
</comment>
<accession>A0AAD6IZX9</accession>
<reference evidence="2" key="1">
    <citation type="submission" date="2023-01" db="EMBL/GenBank/DDBJ databases">
        <title>The chitinases involved in constricting ring structure development in the nematode-trapping fungus Drechslerella dactyloides.</title>
        <authorList>
            <person name="Wang R."/>
            <person name="Zhang L."/>
            <person name="Tang P."/>
            <person name="Li S."/>
            <person name="Liang L."/>
        </authorList>
    </citation>
    <scope>NUCLEOTIDE SEQUENCE</scope>
    <source>
        <strain evidence="2">YMF1.00031</strain>
    </source>
</reference>